<dbReference type="InterPro" id="IPR036565">
    <property type="entry name" value="Mur-like_cat_sf"/>
</dbReference>
<accession>A0A2P2DZU4</accession>
<evidence type="ECO:0000259" key="7">
    <source>
        <dbReference type="Pfam" id="PF08245"/>
    </source>
</evidence>
<evidence type="ECO:0000256" key="1">
    <source>
        <dbReference type="ARBA" id="ARBA00008276"/>
    </source>
</evidence>
<evidence type="ECO:0000313" key="8">
    <source>
        <dbReference type="EMBL" id="GBF50147.1"/>
    </source>
</evidence>
<dbReference type="GO" id="GO:0005737">
    <property type="term" value="C:cytoplasm"/>
    <property type="evidence" value="ECO:0007669"/>
    <property type="project" value="TreeGrafter"/>
</dbReference>
<keyword evidence="6" id="KW-0460">Magnesium</keyword>
<gene>
    <name evidence="8" type="ORF">LPTSP4_16710</name>
</gene>
<reference evidence="8 9" key="1">
    <citation type="submission" date="2018-02" db="EMBL/GenBank/DDBJ databases">
        <title>Novel Leptospira species isolated from soil and water in Japan.</title>
        <authorList>
            <person name="Nakao R."/>
            <person name="Masuzawa T."/>
        </authorList>
    </citation>
    <scope>NUCLEOTIDE SEQUENCE [LARGE SCALE GENOMIC DNA]</scope>
    <source>
        <strain evidence="8 9">YH101</strain>
    </source>
</reference>
<dbReference type="AlphaFoldDB" id="A0A2P2DZU4"/>
<organism evidence="8 9">
    <name type="scientific">Leptospira ryugenii</name>
    <dbReference type="NCBI Taxonomy" id="1917863"/>
    <lineage>
        <taxon>Bacteria</taxon>
        <taxon>Pseudomonadati</taxon>
        <taxon>Spirochaetota</taxon>
        <taxon>Spirochaetia</taxon>
        <taxon>Leptospirales</taxon>
        <taxon>Leptospiraceae</taxon>
        <taxon>Leptospira</taxon>
    </lineage>
</organism>
<feature type="domain" description="Mur ligase central" evidence="7">
    <location>
        <begin position="55"/>
        <end position="208"/>
    </location>
</feature>
<comment type="caution">
    <text evidence="8">The sequence shown here is derived from an EMBL/GenBank/DDBJ whole genome shotgun (WGS) entry which is preliminary data.</text>
</comment>
<dbReference type="PANTHER" id="PTHR11136">
    <property type="entry name" value="FOLYLPOLYGLUTAMATE SYNTHASE-RELATED"/>
    <property type="match status" value="1"/>
</dbReference>
<dbReference type="Pfam" id="PF08245">
    <property type="entry name" value="Mur_ligase_M"/>
    <property type="match status" value="1"/>
</dbReference>
<dbReference type="Gene3D" id="3.90.190.20">
    <property type="entry name" value="Mur ligase, C-terminal domain"/>
    <property type="match status" value="1"/>
</dbReference>
<dbReference type="Proteomes" id="UP000245133">
    <property type="component" value="Unassembled WGS sequence"/>
</dbReference>
<evidence type="ECO:0000256" key="6">
    <source>
        <dbReference type="ARBA" id="ARBA00022842"/>
    </source>
</evidence>
<keyword evidence="4" id="KW-0547">Nucleotide-binding</keyword>
<evidence type="ECO:0000256" key="2">
    <source>
        <dbReference type="ARBA" id="ARBA00022598"/>
    </source>
</evidence>
<dbReference type="GO" id="GO:0008841">
    <property type="term" value="F:dihydrofolate synthase activity"/>
    <property type="evidence" value="ECO:0007669"/>
    <property type="project" value="TreeGrafter"/>
</dbReference>
<keyword evidence="3" id="KW-0479">Metal-binding</keyword>
<evidence type="ECO:0000256" key="3">
    <source>
        <dbReference type="ARBA" id="ARBA00022723"/>
    </source>
</evidence>
<dbReference type="RefSeq" id="WP_108975811.1">
    <property type="nucleotide sequence ID" value="NZ_BFBB01000004.1"/>
</dbReference>
<sequence>MSLFFHILQTLHNPEKTRKFNVFSDYLLEGFRRELEKHKEKISKHPSYKPIRFSVVGTNGKGSTSHYLSELLFSLQIGEVGLYTSPHLLTPLERISCSGQMISDFAADKITESILELYPQGELPFTYFEFLTLVCLYYFAEKQCKYEVWEAGLGGRLDATKLVQADYVLITQIGLDHCEILGDTIEKIAKEKINICGPNTKRIFSVLDSEEKRSLLDPLAKDLGIPIHWVEGKRRPDYLEQNFHFAKSVLSSLGLNSTQSFPSIPKPKGRMELIRKDPTLVFDPAHNPPAVRCTLSQFRDEYTQRSRILLASLPDKDQAAILEEIKSFGVWEEVVFFEGTGFTQFPNFPHAQSIYHIQSERELGSLFENTDLPTLAIGSFRLYPILTRLFQKDGKM</sequence>
<evidence type="ECO:0000256" key="4">
    <source>
        <dbReference type="ARBA" id="ARBA00022741"/>
    </source>
</evidence>
<dbReference type="InterPro" id="IPR001645">
    <property type="entry name" value="Folylpolyglutamate_synth"/>
</dbReference>
<dbReference type="PANTHER" id="PTHR11136:SF0">
    <property type="entry name" value="DIHYDROFOLATE SYNTHETASE-RELATED"/>
    <property type="match status" value="1"/>
</dbReference>
<protein>
    <submittedName>
        <fullName evidence="8">Mur ligase central domain protein</fullName>
    </submittedName>
</protein>
<keyword evidence="2 8" id="KW-0436">Ligase</keyword>
<dbReference type="EMBL" id="BFBB01000004">
    <property type="protein sequence ID" value="GBF50147.1"/>
    <property type="molecule type" value="Genomic_DNA"/>
</dbReference>
<dbReference type="NCBIfam" id="TIGR01499">
    <property type="entry name" value="folC"/>
    <property type="match status" value="1"/>
</dbReference>
<dbReference type="GO" id="GO:0005524">
    <property type="term" value="F:ATP binding"/>
    <property type="evidence" value="ECO:0007669"/>
    <property type="project" value="UniProtKB-KW"/>
</dbReference>
<dbReference type="InterPro" id="IPR013221">
    <property type="entry name" value="Mur_ligase_cen"/>
</dbReference>
<dbReference type="SUPFAM" id="SSF53244">
    <property type="entry name" value="MurD-like peptide ligases, peptide-binding domain"/>
    <property type="match status" value="1"/>
</dbReference>
<evidence type="ECO:0000256" key="5">
    <source>
        <dbReference type="ARBA" id="ARBA00022840"/>
    </source>
</evidence>
<proteinExistence type="inferred from homology"/>
<comment type="similarity">
    <text evidence="1">Belongs to the folylpolyglutamate synthase family.</text>
</comment>
<evidence type="ECO:0000313" key="9">
    <source>
        <dbReference type="Proteomes" id="UP000245133"/>
    </source>
</evidence>
<keyword evidence="5" id="KW-0067">ATP-binding</keyword>
<dbReference type="InterPro" id="IPR036615">
    <property type="entry name" value="Mur_ligase_C_dom_sf"/>
</dbReference>
<dbReference type="OrthoDB" id="9809356at2"/>
<dbReference type="SUPFAM" id="SSF53623">
    <property type="entry name" value="MurD-like peptide ligases, catalytic domain"/>
    <property type="match status" value="1"/>
</dbReference>
<dbReference type="GO" id="GO:0004326">
    <property type="term" value="F:tetrahydrofolylpolyglutamate synthase activity"/>
    <property type="evidence" value="ECO:0007669"/>
    <property type="project" value="InterPro"/>
</dbReference>
<name>A0A2P2DZU4_9LEPT</name>
<dbReference type="Gene3D" id="3.40.1190.10">
    <property type="entry name" value="Mur-like, catalytic domain"/>
    <property type="match status" value="1"/>
</dbReference>
<keyword evidence="9" id="KW-1185">Reference proteome</keyword>
<dbReference type="GO" id="GO:0046872">
    <property type="term" value="F:metal ion binding"/>
    <property type="evidence" value="ECO:0007669"/>
    <property type="project" value="UniProtKB-KW"/>
</dbReference>